<dbReference type="Gene3D" id="3.40.30.10">
    <property type="entry name" value="Glutaredoxin"/>
    <property type="match status" value="1"/>
</dbReference>
<evidence type="ECO:0000313" key="1">
    <source>
        <dbReference type="EMBL" id="TXS95737.1"/>
    </source>
</evidence>
<dbReference type="GO" id="GO:0016740">
    <property type="term" value="F:transferase activity"/>
    <property type="evidence" value="ECO:0007669"/>
    <property type="project" value="UniProtKB-KW"/>
</dbReference>
<name>A0A5C9A849_9GAMM</name>
<comment type="caution">
    <text evidence="1">The sequence shown here is derived from an EMBL/GenBank/DDBJ whole genome shotgun (WGS) entry which is preliminary data.</text>
</comment>
<organism evidence="1 2">
    <name type="scientific">Parahaliea maris</name>
    <dbReference type="NCBI Taxonomy" id="2716870"/>
    <lineage>
        <taxon>Bacteria</taxon>
        <taxon>Pseudomonadati</taxon>
        <taxon>Pseudomonadota</taxon>
        <taxon>Gammaproteobacteria</taxon>
        <taxon>Cellvibrionales</taxon>
        <taxon>Halieaceae</taxon>
        <taxon>Parahaliea</taxon>
    </lineage>
</organism>
<evidence type="ECO:0000313" key="2">
    <source>
        <dbReference type="Proteomes" id="UP000321039"/>
    </source>
</evidence>
<dbReference type="EMBL" id="VRZA01000002">
    <property type="protein sequence ID" value="TXS95737.1"/>
    <property type="molecule type" value="Genomic_DNA"/>
</dbReference>
<dbReference type="RefSeq" id="WP_148067716.1">
    <property type="nucleotide sequence ID" value="NZ_VRZA01000002.1"/>
</dbReference>
<sequence>MEYLSVEEARLREGTRLVLTAGVPGPWGEAAKGILACKGMAFIPVRQDAGQANESLRAWTGQDSAPVLVIDDLPPIIHWQDILLHAERLVPQNPLLPAELHQRVAALGLCGLIAGVNGLGWQRRLMLLSPGMQTGEPPEMIVCMARKYGWSPAAAASAPRVLEEICGHLDAVLARSEAQGGGYFLGEDFSAVDIYWATFAGMFAPLPAEVNPMPDYVRAGYASGGEWLQALLTPRLLDHRDRIYQRHLALPLNF</sequence>
<reference evidence="1 2" key="1">
    <citation type="submission" date="2019-08" db="EMBL/GenBank/DDBJ databases">
        <title>Parahaliea maris sp. nov., isolated from the surface seawater.</title>
        <authorList>
            <person name="Liu Y."/>
        </authorList>
    </citation>
    <scope>NUCLEOTIDE SEQUENCE [LARGE SCALE GENOMIC DNA]</scope>
    <source>
        <strain evidence="1 2">HSLHS9</strain>
    </source>
</reference>
<dbReference type="InterPro" id="IPR036249">
    <property type="entry name" value="Thioredoxin-like_sf"/>
</dbReference>
<dbReference type="Pfam" id="PF13410">
    <property type="entry name" value="GST_C_2"/>
    <property type="match status" value="1"/>
</dbReference>
<protein>
    <submittedName>
        <fullName evidence="1">Glutathione S-transferase</fullName>
    </submittedName>
</protein>
<dbReference type="Proteomes" id="UP000321039">
    <property type="component" value="Unassembled WGS sequence"/>
</dbReference>
<dbReference type="SUPFAM" id="SSF47616">
    <property type="entry name" value="GST C-terminal domain-like"/>
    <property type="match status" value="1"/>
</dbReference>
<proteinExistence type="predicted"/>
<gene>
    <name evidence="1" type="ORF">FV139_07675</name>
</gene>
<keyword evidence="1" id="KW-0808">Transferase</keyword>
<dbReference type="InterPro" id="IPR036282">
    <property type="entry name" value="Glutathione-S-Trfase_C_sf"/>
</dbReference>
<accession>A0A5C9A849</accession>
<dbReference type="SUPFAM" id="SSF52833">
    <property type="entry name" value="Thioredoxin-like"/>
    <property type="match status" value="1"/>
</dbReference>
<dbReference type="Gene3D" id="1.20.1050.10">
    <property type="match status" value="1"/>
</dbReference>
<keyword evidence="2" id="KW-1185">Reference proteome</keyword>
<dbReference type="AlphaFoldDB" id="A0A5C9A849"/>